<reference evidence="2" key="1">
    <citation type="journal article" date="2014" name="J. Invertebr. Pathol.">
        <title>Classification, genetic variation and pathogenicity of Lymantria dispar nucleopolyhedrovirus isolates from Asia, Europe, and North America.</title>
        <authorList>
            <person name="Harrison R.L."/>
            <person name="Keena M.A."/>
            <person name="Rowley D.L."/>
        </authorList>
    </citation>
    <scope>NUCLEOTIDE SEQUENCE</scope>
    <source>
        <strain evidence="2">HrB</strain>
        <strain evidence="3">HrB-NJSS</strain>
    </source>
</reference>
<accession>A0A140HQ78</accession>
<protein>
    <submittedName>
        <fullName evidence="1">Uncharacterized protein</fullName>
    </submittedName>
</protein>
<proteinExistence type="predicted"/>
<evidence type="ECO:0000313" key="3">
    <source>
        <dbReference type="EMBL" id="QPD01993.1"/>
    </source>
</evidence>
<evidence type="ECO:0000313" key="1">
    <source>
        <dbReference type="EMBL" id="AMO27525.1"/>
    </source>
</evidence>
<sequence>MCEAYLLAFIKSTLVRAAISPNHGQKIAKVPQLEGLRQEQPGRVRGGARRRGAIALGRLFRLLIENGRPAFEILSER</sequence>
<organismHost>
    <name type="scientific">Lepidoptera</name>
    <name type="common">moths &amp; butterflies</name>
    <dbReference type="NCBI Taxonomy" id="7088"/>
</organismHost>
<reference evidence="1" key="2">
    <citation type="submission" date="2016-03" db="EMBL/GenBank/DDBJ databases">
        <title>Geographic isolates of Lymantria dispar multiple nucleopolyhedrovirus: Genomic analysis and biological activity against different host strains of Lymantria dispar.</title>
        <authorList>
            <person name="Harrison R.L."/>
            <person name="Rowley D.L."/>
            <person name="Keena M.A."/>
        </authorList>
    </citation>
    <scope>NUCLEOTIDE SEQUENCE</scope>
    <source>
        <strain evidence="1">3054</strain>
    </source>
</reference>
<reference evidence="2" key="3">
    <citation type="journal article" date="2020" name="J. Invertebr. Pathol.">
        <title>Pathology and genome sequence of a Lymantria dispar multiple nucleopolyhedrovirus (LdMNPV) isolate from Heilongjiang, China.</title>
        <authorList>
            <person name="Harrison R.L."/>
            <person name="Rowley D.L."/>
            <person name="Keena M.A."/>
        </authorList>
    </citation>
    <scope>NUCLEOTIDE SEQUENCE</scope>
    <source>
        <strain evidence="2">HrB</strain>
        <strain evidence="3">HrB-NJSS</strain>
    </source>
</reference>
<evidence type="ECO:0000313" key="2">
    <source>
        <dbReference type="EMBL" id="QPD01819.1"/>
    </source>
</evidence>
<organism evidence="1">
    <name type="scientific">Lymantria dispar multicapsid nuclear polyhedrosis virus</name>
    <name type="common">LdMNPV</name>
    <dbReference type="NCBI Taxonomy" id="10449"/>
    <lineage>
        <taxon>Viruses</taxon>
        <taxon>Viruses incertae sedis</taxon>
        <taxon>Naldaviricetes</taxon>
        <taxon>Lefavirales</taxon>
        <taxon>Baculoviridae</taxon>
        <taxon>Alphabaculovirus</taxon>
        <taxon>Alphabaculovirus lydisparis</taxon>
    </lineage>
</organism>
<dbReference type="EMBL" id="MT782112">
    <property type="protein sequence ID" value="QPD01819.1"/>
    <property type="molecule type" value="Genomic_DNA"/>
</dbReference>
<dbReference type="EMBL" id="MT782113">
    <property type="protein sequence ID" value="QPD01993.1"/>
    <property type="molecule type" value="Genomic_DNA"/>
</dbReference>
<dbReference type="EMBL" id="KT626570">
    <property type="protein sequence ID" value="AMO27525.1"/>
    <property type="molecule type" value="Genomic_DNA"/>
</dbReference>
<name>A0A140HQ78_NPVLD</name>